<comment type="caution">
    <text evidence="1">The sequence shown here is derived from an EMBL/GenBank/DDBJ whole genome shotgun (WGS) entry which is preliminary data.</text>
</comment>
<keyword evidence="1" id="KW-0808">Transferase</keyword>
<dbReference type="AlphaFoldDB" id="A0A7W7KG10"/>
<sequence>MYAPDENELCTGCHAPLDIEENELCFTCTLPDDFELPDM</sequence>
<dbReference type="GO" id="GO:0016757">
    <property type="term" value="F:glycosyltransferase activity"/>
    <property type="evidence" value="ECO:0007669"/>
    <property type="project" value="UniProtKB-KW"/>
</dbReference>
<evidence type="ECO:0000313" key="1">
    <source>
        <dbReference type="EMBL" id="MBB4861438.1"/>
    </source>
</evidence>
<keyword evidence="1" id="KW-0328">Glycosyltransferase</keyword>
<dbReference type="Proteomes" id="UP000566995">
    <property type="component" value="Unassembled WGS sequence"/>
</dbReference>
<name>A0A7W7KG10_PSENT</name>
<protein>
    <submittedName>
        <fullName evidence="1">Putative amidophosphoribosyltransferase</fullName>
    </submittedName>
</protein>
<dbReference type="EMBL" id="JACHLI010000001">
    <property type="protein sequence ID" value="MBB4861438.1"/>
    <property type="molecule type" value="Genomic_DNA"/>
</dbReference>
<proteinExistence type="predicted"/>
<evidence type="ECO:0000313" key="2">
    <source>
        <dbReference type="Proteomes" id="UP000566995"/>
    </source>
</evidence>
<gene>
    <name evidence="1" type="ORF">HNP46_000249</name>
</gene>
<accession>A0A7W7KG10</accession>
<organism evidence="1 2">
    <name type="scientific">Pseudomonas nitroreducens</name>
    <dbReference type="NCBI Taxonomy" id="46680"/>
    <lineage>
        <taxon>Bacteria</taxon>
        <taxon>Pseudomonadati</taxon>
        <taxon>Pseudomonadota</taxon>
        <taxon>Gammaproteobacteria</taxon>
        <taxon>Pseudomonadales</taxon>
        <taxon>Pseudomonadaceae</taxon>
        <taxon>Pseudomonas</taxon>
    </lineage>
</organism>
<reference evidence="1 2" key="1">
    <citation type="submission" date="2020-08" db="EMBL/GenBank/DDBJ databases">
        <title>Functional genomics of gut bacteria from endangered species of beetles.</title>
        <authorList>
            <person name="Carlos-Shanley C."/>
        </authorList>
    </citation>
    <scope>NUCLEOTIDE SEQUENCE [LARGE SCALE GENOMIC DNA]</scope>
    <source>
        <strain evidence="1 2">S00179</strain>
    </source>
</reference>